<dbReference type="SUPFAM" id="SSF53383">
    <property type="entry name" value="PLP-dependent transferases"/>
    <property type="match status" value="1"/>
</dbReference>
<dbReference type="AlphaFoldDB" id="A0A8H3CZ65"/>
<dbReference type="InterPro" id="IPR015424">
    <property type="entry name" value="PyrdxlP-dep_Trfase"/>
</dbReference>
<dbReference type="Gene3D" id="3.90.1150.10">
    <property type="entry name" value="Aspartate Aminotransferase, domain 1"/>
    <property type="match status" value="1"/>
</dbReference>
<proteinExistence type="predicted"/>
<sequence length="586" mass="63369">MGNFSSRLLTRRKRSRQPAASSKRVSVSLSVAGSDEFGNTGPLPPDPTRETSSDYEEFLRAYPRFTESAAIDELRAGDFTRLSRSAVYLDYMGGGQYPESLVRAYAETLQSNVFGNTHSESMSFIPPMPVHLAVYPSQLSEQYSQEARRAVLSFFDADPEEYLVVWTANATAGLKLIGESFPFTSESSLILPVDAHNSVQGIRAFAGRAGASVKYVPCLEEGGFDMEEALRMLQALTEPPGSSDPRSRSLMALTGLSNLTNRKVSLQGIVSAAQAHGVHTILDAAALAPTTRISLRSTPVDSMVVSFYKMFGFPTGVGALIAKKGFLDILERPWFAGGAVDLVQVPGVIATPAECISSRFEEGTINYLTLPAVTAGINTLSKYMNLLPIRLSSLYHYLYSQLSMLQYPDTGTPVVQILTGEPSPPSTAPPHGYVLSFLILDRKGEMVPLSHIEALAARKGREELPAVAPAFKSTFKRPRNPARARQNNTSDHSSPPLIQESLPDLGTAERTIALRTGCACNPGGAAALLGIDSYMQLLQPGATQRAFELVVGRELGVIRVSLGWVSDWSDIASFIHFVKGVQEVVG</sequence>
<gene>
    <name evidence="3" type="ORF">RDB_LOCUS129298</name>
</gene>
<reference evidence="3" key="1">
    <citation type="submission" date="2021-01" db="EMBL/GenBank/DDBJ databases">
        <authorList>
            <person name="Kaushik A."/>
        </authorList>
    </citation>
    <scope>NUCLEOTIDE SEQUENCE</scope>
    <source>
        <strain evidence="3">AG4-RS23</strain>
    </source>
</reference>
<dbReference type="Gene3D" id="3.40.640.10">
    <property type="entry name" value="Type I PLP-dependent aspartate aminotransferase-like (Major domain)"/>
    <property type="match status" value="1"/>
</dbReference>
<dbReference type="GO" id="GO:0043545">
    <property type="term" value="P:molybdopterin cofactor metabolic process"/>
    <property type="evidence" value="ECO:0007669"/>
    <property type="project" value="TreeGrafter"/>
</dbReference>
<dbReference type="Proteomes" id="UP000663861">
    <property type="component" value="Unassembled WGS sequence"/>
</dbReference>
<dbReference type="GO" id="GO:0008265">
    <property type="term" value="F:molybdenum cofactor sulfurtransferase activity"/>
    <property type="evidence" value="ECO:0007669"/>
    <property type="project" value="TreeGrafter"/>
</dbReference>
<feature type="region of interest" description="Disordered" evidence="1">
    <location>
        <begin position="1"/>
        <end position="52"/>
    </location>
</feature>
<comment type="caution">
    <text evidence="3">The sequence shown here is derived from an EMBL/GenBank/DDBJ whole genome shotgun (WGS) entry which is preliminary data.</text>
</comment>
<dbReference type="InterPro" id="IPR015422">
    <property type="entry name" value="PyrdxlP-dep_Trfase_small"/>
</dbReference>
<name>A0A8H3CZ65_9AGAM</name>
<dbReference type="Pfam" id="PF00266">
    <property type="entry name" value="Aminotran_5"/>
    <property type="match status" value="1"/>
</dbReference>
<evidence type="ECO:0000256" key="1">
    <source>
        <dbReference type="SAM" id="MobiDB-lite"/>
    </source>
</evidence>
<evidence type="ECO:0000259" key="2">
    <source>
        <dbReference type="Pfam" id="PF00266"/>
    </source>
</evidence>
<feature type="region of interest" description="Disordered" evidence="1">
    <location>
        <begin position="475"/>
        <end position="501"/>
    </location>
</feature>
<dbReference type="InterPro" id="IPR000192">
    <property type="entry name" value="Aminotrans_V_dom"/>
</dbReference>
<protein>
    <recommendedName>
        <fullName evidence="2">Aminotransferase class V domain-containing protein</fullName>
    </recommendedName>
</protein>
<organism evidence="3 4">
    <name type="scientific">Rhizoctonia solani</name>
    <dbReference type="NCBI Taxonomy" id="456999"/>
    <lineage>
        <taxon>Eukaryota</taxon>
        <taxon>Fungi</taxon>
        <taxon>Dikarya</taxon>
        <taxon>Basidiomycota</taxon>
        <taxon>Agaricomycotina</taxon>
        <taxon>Agaricomycetes</taxon>
        <taxon>Cantharellales</taxon>
        <taxon>Ceratobasidiaceae</taxon>
        <taxon>Rhizoctonia</taxon>
    </lineage>
</organism>
<dbReference type="PANTHER" id="PTHR14237">
    <property type="entry name" value="MOLYBDOPTERIN COFACTOR SULFURASE MOSC"/>
    <property type="match status" value="1"/>
</dbReference>
<dbReference type="InterPro" id="IPR015421">
    <property type="entry name" value="PyrdxlP-dep_Trfase_major"/>
</dbReference>
<accession>A0A8H3CZ65</accession>
<evidence type="ECO:0000313" key="4">
    <source>
        <dbReference type="Proteomes" id="UP000663861"/>
    </source>
</evidence>
<feature type="compositionally biased region" description="Polar residues" evidence="1">
    <location>
        <begin position="18"/>
        <end position="31"/>
    </location>
</feature>
<dbReference type="EMBL" id="CAJMWY010003713">
    <property type="protein sequence ID" value="CAE6505562.1"/>
    <property type="molecule type" value="Genomic_DNA"/>
</dbReference>
<evidence type="ECO:0000313" key="3">
    <source>
        <dbReference type="EMBL" id="CAE6505562.1"/>
    </source>
</evidence>
<feature type="domain" description="Aminotransferase class V" evidence="2">
    <location>
        <begin position="87"/>
        <end position="406"/>
    </location>
</feature>
<dbReference type="PANTHER" id="PTHR14237:SF80">
    <property type="entry name" value="MOLYBDENUM COFACTOR SULFURASE"/>
    <property type="match status" value="1"/>
</dbReference>